<feature type="signal peptide" evidence="2">
    <location>
        <begin position="1"/>
        <end position="19"/>
    </location>
</feature>
<dbReference type="EMBL" id="MTYJ01000029">
    <property type="protein sequence ID" value="OQV20651.1"/>
    <property type="molecule type" value="Genomic_DNA"/>
</dbReference>
<evidence type="ECO:0000313" key="4">
    <source>
        <dbReference type="Proteomes" id="UP000192578"/>
    </source>
</evidence>
<evidence type="ECO:0000256" key="1">
    <source>
        <dbReference type="SAM" id="MobiDB-lite"/>
    </source>
</evidence>
<feature type="region of interest" description="Disordered" evidence="1">
    <location>
        <begin position="20"/>
        <end position="93"/>
    </location>
</feature>
<dbReference type="Proteomes" id="UP000192578">
    <property type="component" value="Unassembled WGS sequence"/>
</dbReference>
<gene>
    <name evidence="3" type="ORF">BV898_05467</name>
</gene>
<protein>
    <submittedName>
        <fullName evidence="3">Uncharacterized protein</fullName>
    </submittedName>
</protein>
<dbReference type="OrthoDB" id="10071299at2759"/>
<evidence type="ECO:0000256" key="2">
    <source>
        <dbReference type="SAM" id="SignalP"/>
    </source>
</evidence>
<feature type="compositionally biased region" description="Pro residues" evidence="1">
    <location>
        <begin position="67"/>
        <end position="78"/>
    </location>
</feature>
<dbReference type="AlphaFoldDB" id="A0A1W0WZL4"/>
<reference evidence="4" key="1">
    <citation type="submission" date="2017-01" db="EMBL/GenBank/DDBJ databases">
        <title>Comparative genomics of anhydrobiosis in the tardigrade Hypsibius dujardini.</title>
        <authorList>
            <person name="Yoshida Y."/>
            <person name="Koutsovoulos G."/>
            <person name="Laetsch D."/>
            <person name="Stevens L."/>
            <person name="Kumar S."/>
            <person name="Horikawa D."/>
            <person name="Ishino K."/>
            <person name="Komine S."/>
            <person name="Tomita M."/>
            <person name="Blaxter M."/>
            <person name="Arakawa K."/>
        </authorList>
    </citation>
    <scope>NUCLEOTIDE SEQUENCE [LARGE SCALE GENOMIC DNA]</scope>
    <source>
        <strain evidence="4">Z151</strain>
    </source>
</reference>
<organism evidence="3 4">
    <name type="scientific">Hypsibius exemplaris</name>
    <name type="common">Freshwater tardigrade</name>
    <dbReference type="NCBI Taxonomy" id="2072580"/>
    <lineage>
        <taxon>Eukaryota</taxon>
        <taxon>Metazoa</taxon>
        <taxon>Ecdysozoa</taxon>
        <taxon>Tardigrada</taxon>
        <taxon>Eutardigrada</taxon>
        <taxon>Parachela</taxon>
        <taxon>Hypsibioidea</taxon>
        <taxon>Hypsibiidae</taxon>
        <taxon>Hypsibius</taxon>
    </lineage>
</organism>
<evidence type="ECO:0000313" key="3">
    <source>
        <dbReference type="EMBL" id="OQV20651.1"/>
    </source>
</evidence>
<proteinExistence type="predicted"/>
<name>A0A1W0WZL4_HYPEX</name>
<feature type="chain" id="PRO_5013116972" evidence="2">
    <location>
        <begin position="20"/>
        <end position="336"/>
    </location>
</feature>
<keyword evidence="4" id="KW-1185">Reference proteome</keyword>
<accession>A0A1W0WZL4</accession>
<keyword evidence="2" id="KW-0732">Signal</keyword>
<feature type="compositionally biased region" description="Low complexity" evidence="1">
    <location>
        <begin position="79"/>
        <end position="92"/>
    </location>
</feature>
<feature type="compositionally biased region" description="Low complexity" evidence="1">
    <location>
        <begin position="20"/>
        <end position="35"/>
    </location>
</feature>
<sequence length="336" mass="36309">MNSWVLLACLALWTGCGLAQRQGRPQPGRQPARQQESFHGRPYQQGGRSHHGGGGHSGGRSHSVEQPPRPQPPRPTFPATPTAAPVTVNPNAKCGLPNTMTGKLVVDWAKKDGKQYEYDVVDVPGLPTDPQEVNTMNTESLLGYVCLPGSSVPVANLIREYSFWELAQDGTKECVGHFVQSFAGRDGQQNMTVFDSSDATTSRQLVYYQIFDEPSTLGIRYSCKKPNLQTGVCDTPKVIVDIRKQPDQLSAAEKASLDAKINAILAPYCISTSTPDFEKSTFKPELGPCIPGPSATFNALLVKLAALPDGSTCSAVKQAHAARQKENGGRHQDPRA</sequence>
<comment type="caution">
    <text evidence="3">The sequence shown here is derived from an EMBL/GenBank/DDBJ whole genome shotgun (WGS) entry which is preliminary data.</text>
</comment>